<dbReference type="PROSITE" id="PS51746">
    <property type="entry name" value="PPM_2"/>
    <property type="match status" value="1"/>
</dbReference>
<reference evidence="11" key="1">
    <citation type="submission" date="2016-04" db="EMBL/GenBank/DDBJ databases">
        <authorList>
            <person name="Strepis N."/>
        </authorList>
    </citation>
    <scope>NUCLEOTIDE SEQUENCE [LARGE SCALE GENOMIC DNA]</scope>
</reference>
<comment type="catalytic activity">
    <reaction evidence="7">
        <text>O-phospho-L-seryl-[protein] + H2O = L-seryl-[protein] + phosphate</text>
        <dbReference type="Rhea" id="RHEA:20629"/>
        <dbReference type="Rhea" id="RHEA-COMP:9863"/>
        <dbReference type="Rhea" id="RHEA-COMP:11604"/>
        <dbReference type="ChEBI" id="CHEBI:15377"/>
        <dbReference type="ChEBI" id="CHEBI:29999"/>
        <dbReference type="ChEBI" id="CHEBI:43474"/>
        <dbReference type="ChEBI" id="CHEBI:83421"/>
        <dbReference type="EC" id="3.1.3.16"/>
    </reaction>
</comment>
<dbReference type="InterPro" id="IPR015655">
    <property type="entry name" value="PP2C"/>
</dbReference>
<evidence type="ECO:0000256" key="5">
    <source>
        <dbReference type="ARBA" id="ARBA00022912"/>
    </source>
</evidence>
<keyword evidence="5" id="KW-0904">Protein phosphatase</keyword>
<evidence type="ECO:0000256" key="8">
    <source>
        <dbReference type="ARBA" id="ARBA00048336"/>
    </source>
</evidence>
<dbReference type="NCBIfam" id="NF033484">
    <property type="entry name" value="Stp1_PP2C_phos"/>
    <property type="match status" value="1"/>
</dbReference>
<dbReference type="STRING" id="43064.SAMN04488086_103127"/>
<dbReference type="EMBL" id="FWEY01000001">
    <property type="protein sequence ID" value="SLM50781.1"/>
    <property type="molecule type" value="Genomic_DNA"/>
</dbReference>
<evidence type="ECO:0000256" key="7">
    <source>
        <dbReference type="ARBA" id="ARBA00047761"/>
    </source>
</evidence>
<dbReference type="AlphaFoldDB" id="A0A1W1ICZ8"/>
<dbReference type="Pfam" id="PF13672">
    <property type="entry name" value="PP2C_2"/>
    <property type="match status" value="1"/>
</dbReference>
<name>A0A1W1ICZ8_9LACT</name>
<dbReference type="OrthoDB" id="9801841at2"/>
<evidence type="ECO:0000256" key="4">
    <source>
        <dbReference type="ARBA" id="ARBA00022801"/>
    </source>
</evidence>
<dbReference type="EC" id="3.1.3.16" evidence="2"/>
<evidence type="ECO:0000256" key="6">
    <source>
        <dbReference type="ARBA" id="ARBA00023211"/>
    </source>
</evidence>
<evidence type="ECO:0000313" key="11">
    <source>
        <dbReference type="Proteomes" id="UP000195985"/>
    </source>
</evidence>
<organism evidence="10 11">
    <name type="scientific">Trichococcus pasteurii</name>
    <dbReference type="NCBI Taxonomy" id="43064"/>
    <lineage>
        <taxon>Bacteria</taxon>
        <taxon>Bacillati</taxon>
        <taxon>Bacillota</taxon>
        <taxon>Bacilli</taxon>
        <taxon>Lactobacillales</taxon>
        <taxon>Carnobacteriaceae</taxon>
        <taxon>Trichococcus</taxon>
    </lineage>
</organism>
<comment type="catalytic activity">
    <reaction evidence="8">
        <text>O-phospho-L-threonyl-[protein] + H2O = L-threonyl-[protein] + phosphate</text>
        <dbReference type="Rhea" id="RHEA:47004"/>
        <dbReference type="Rhea" id="RHEA-COMP:11060"/>
        <dbReference type="Rhea" id="RHEA-COMP:11605"/>
        <dbReference type="ChEBI" id="CHEBI:15377"/>
        <dbReference type="ChEBI" id="CHEBI:30013"/>
        <dbReference type="ChEBI" id="CHEBI:43474"/>
        <dbReference type="ChEBI" id="CHEBI:61977"/>
        <dbReference type="EC" id="3.1.3.16"/>
    </reaction>
</comment>
<keyword evidence="3" id="KW-0479">Metal-binding</keyword>
<dbReference type="GO" id="GO:0004722">
    <property type="term" value="F:protein serine/threonine phosphatase activity"/>
    <property type="evidence" value="ECO:0007669"/>
    <property type="project" value="UniProtKB-EC"/>
</dbReference>
<dbReference type="SMART" id="SM00332">
    <property type="entry name" value="PP2Cc"/>
    <property type="match status" value="1"/>
</dbReference>
<dbReference type="Gene3D" id="3.60.40.10">
    <property type="entry name" value="PPM-type phosphatase domain"/>
    <property type="match status" value="1"/>
</dbReference>
<evidence type="ECO:0000313" key="10">
    <source>
        <dbReference type="EMBL" id="SLM50781.1"/>
    </source>
</evidence>
<dbReference type="CDD" id="cd00143">
    <property type="entry name" value="PP2Cc"/>
    <property type="match status" value="1"/>
</dbReference>
<dbReference type="SUPFAM" id="SSF81606">
    <property type="entry name" value="PP2C-like"/>
    <property type="match status" value="1"/>
</dbReference>
<comment type="cofactor">
    <cofactor evidence="1">
        <name>Mn(2+)</name>
        <dbReference type="ChEBI" id="CHEBI:29035"/>
    </cofactor>
</comment>
<protein>
    <recommendedName>
        <fullName evidence="2">protein-serine/threonine phosphatase</fullName>
        <ecNumber evidence="2">3.1.3.16</ecNumber>
    </recommendedName>
</protein>
<dbReference type="PANTHER" id="PTHR13832:SF860">
    <property type="entry name" value="PROTEIN PHOSPHATASE PHPP"/>
    <property type="match status" value="1"/>
</dbReference>
<dbReference type="Proteomes" id="UP000195985">
    <property type="component" value="Unassembled WGS sequence"/>
</dbReference>
<evidence type="ECO:0000259" key="9">
    <source>
        <dbReference type="PROSITE" id="PS51746"/>
    </source>
</evidence>
<keyword evidence="6" id="KW-0464">Manganese</keyword>
<dbReference type="FunFam" id="3.60.40.10:FF:000002">
    <property type="entry name" value="Serine/threonine phosphatase stp"/>
    <property type="match status" value="1"/>
</dbReference>
<dbReference type="SMART" id="SM00331">
    <property type="entry name" value="PP2C_SIG"/>
    <property type="match status" value="1"/>
</dbReference>
<gene>
    <name evidence="10" type="ORF">TPAS_453</name>
</gene>
<accession>A0A1W1ICZ8</accession>
<dbReference type="RefSeq" id="WP_086941660.1">
    <property type="nucleotide sequence ID" value="NZ_FONM01000003.1"/>
</dbReference>
<keyword evidence="11" id="KW-1185">Reference proteome</keyword>
<keyword evidence="4" id="KW-0378">Hydrolase</keyword>
<dbReference type="PANTHER" id="PTHR13832">
    <property type="entry name" value="PROTEIN PHOSPHATASE 2C"/>
    <property type="match status" value="1"/>
</dbReference>
<sequence length="255" mass="28499">MQIAFKSDRGQNRAINQDYVSYFVNEAQQPLMIVCDGMGGHKAGDVASEMGVSHLGAAWKGSRFTNSEELSRWLIANIQRVNDLVFQKSLDYSDLDGMGTTLVAAAIVGKEIVFANIGDSRAYVYRNYKLRQITEDHSLVNEFIKSGEITPEEAQHHPRKNILTRSLGVSRKLDIDIIAMPLVQGDLLLLCSDGLTNMMDDEEIAQMLKEWLPLEEKVLSLVDKANAAGGLDNITVLLADFTDREGEPLWRQERN</sequence>
<feature type="domain" description="PPM-type phosphatase" evidence="9">
    <location>
        <begin position="2"/>
        <end position="241"/>
    </location>
</feature>
<evidence type="ECO:0000256" key="1">
    <source>
        <dbReference type="ARBA" id="ARBA00001936"/>
    </source>
</evidence>
<dbReference type="InterPro" id="IPR036457">
    <property type="entry name" value="PPM-type-like_dom_sf"/>
</dbReference>
<evidence type="ECO:0000256" key="2">
    <source>
        <dbReference type="ARBA" id="ARBA00013081"/>
    </source>
</evidence>
<proteinExistence type="predicted"/>
<dbReference type="GO" id="GO:0046872">
    <property type="term" value="F:metal ion binding"/>
    <property type="evidence" value="ECO:0007669"/>
    <property type="project" value="UniProtKB-KW"/>
</dbReference>
<evidence type="ECO:0000256" key="3">
    <source>
        <dbReference type="ARBA" id="ARBA00022723"/>
    </source>
</evidence>
<dbReference type="InterPro" id="IPR001932">
    <property type="entry name" value="PPM-type_phosphatase-like_dom"/>
</dbReference>